<dbReference type="EMBL" id="UZAF01021614">
    <property type="protein sequence ID" value="VDO79528.1"/>
    <property type="molecule type" value="Genomic_DNA"/>
</dbReference>
<organism evidence="3">
    <name type="scientific">Haemonchus placei</name>
    <name type="common">Barber's pole worm</name>
    <dbReference type="NCBI Taxonomy" id="6290"/>
    <lineage>
        <taxon>Eukaryota</taxon>
        <taxon>Metazoa</taxon>
        <taxon>Ecdysozoa</taxon>
        <taxon>Nematoda</taxon>
        <taxon>Chromadorea</taxon>
        <taxon>Rhabditida</taxon>
        <taxon>Rhabditina</taxon>
        <taxon>Rhabditomorpha</taxon>
        <taxon>Strongyloidea</taxon>
        <taxon>Trichostrongylidae</taxon>
        <taxon>Haemonchus</taxon>
    </lineage>
</organism>
<sequence>MSQDNPGARRVNCVRLCRNACLCVSAFLKRQC</sequence>
<accession>A0A0N4X632</accession>
<gene>
    <name evidence="1" type="ORF">HPLM_LOCUS19817</name>
</gene>
<evidence type="ECO:0000313" key="1">
    <source>
        <dbReference type="EMBL" id="VDO79528.1"/>
    </source>
</evidence>
<protein>
    <submittedName>
        <fullName evidence="3">DUF3265 domain-containing protein</fullName>
    </submittedName>
</protein>
<dbReference type="WBParaSite" id="HPLM_0001982401-mRNA-1">
    <property type="protein sequence ID" value="HPLM_0001982401-mRNA-1"/>
    <property type="gene ID" value="HPLM_0001982401"/>
</dbReference>
<proteinExistence type="predicted"/>
<reference evidence="3" key="1">
    <citation type="submission" date="2017-02" db="UniProtKB">
        <authorList>
            <consortium name="WormBaseParasite"/>
        </authorList>
    </citation>
    <scope>IDENTIFICATION</scope>
</reference>
<reference evidence="1 2" key="2">
    <citation type="submission" date="2018-11" db="EMBL/GenBank/DDBJ databases">
        <authorList>
            <consortium name="Pathogen Informatics"/>
        </authorList>
    </citation>
    <scope>NUCLEOTIDE SEQUENCE [LARGE SCALE GENOMIC DNA]</scope>
    <source>
        <strain evidence="1 2">MHpl1</strain>
    </source>
</reference>
<evidence type="ECO:0000313" key="3">
    <source>
        <dbReference type="WBParaSite" id="HPLM_0001982401-mRNA-1"/>
    </source>
</evidence>
<keyword evidence="2" id="KW-1185">Reference proteome</keyword>
<evidence type="ECO:0000313" key="2">
    <source>
        <dbReference type="Proteomes" id="UP000268014"/>
    </source>
</evidence>
<name>A0A0N4X632_HAEPC</name>
<dbReference type="Proteomes" id="UP000268014">
    <property type="component" value="Unassembled WGS sequence"/>
</dbReference>
<dbReference type="AlphaFoldDB" id="A0A0N4X632"/>